<feature type="domain" description="4Fe-4S ferredoxin-type" evidence="6">
    <location>
        <begin position="31"/>
        <end position="63"/>
    </location>
</feature>
<dbReference type="eggNOG" id="COG0778">
    <property type="taxonomic scope" value="Bacteria"/>
</dbReference>
<dbReference type="SUPFAM" id="SSF55469">
    <property type="entry name" value="FMN-dependent nitroreductase-like"/>
    <property type="match status" value="1"/>
</dbReference>
<keyword evidence="5" id="KW-0411">Iron-sulfur</keyword>
<dbReference type="GO" id="GO:0046872">
    <property type="term" value="F:metal ion binding"/>
    <property type="evidence" value="ECO:0007669"/>
    <property type="project" value="UniProtKB-KW"/>
</dbReference>
<evidence type="ECO:0000313" key="8">
    <source>
        <dbReference type="Proteomes" id="UP000003676"/>
    </source>
</evidence>
<reference evidence="7 8" key="2">
    <citation type="submission" date="2008-10" db="EMBL/GenBank/DDBJ databases">
        <authorList>
            <person name="Fulton L."/>
            <person name="Clifton S."/>
            <person name="Fulton B."/>
            <person name="Xu J."/>
            <person name="Minx P."/>
            <person name="Pepin K.H."/>
            <person name="Johnson M."/>
            <person name="Bhonagiri V."/>
            <person name="Nash W.E."/>
            <person name="Mardis E.R."/>
            <person name="Wilson R.K."/>
        </authorList>
    </citation>
    <scope>NUCLEOTIDE SEQUENCE [LARGE SCALE GENOMIC DNA]</scope>
    <source>
        <strain evidence="7 8">ATCC 29098</strain>
    </source>
</reference>
<gene>
    <name evidence="7" type="ORF">DESPIG_02196</name>
</gene>
<dbReference type="AlphaFoldDB" id="B6WVS8"/>
<accession>B6WVS8</accession>
<proteinExistence type="inferred from homology"/>
<dbReference type="PROSITE" id="PS51379">
    <property type="entry name" value="4FE4S_FER_2"/>
    <property type="match status" value="2"/>
</dbReference>
<dbReference type="Proteomes" id="UP000003676">
    <property type="component" value="Unassembled WGS sequence"/>
</dbReference>
<feature type="domain" description="4Fe-4S ferredoxin-type" evidence="6">
    <location>
        <begin position="1"/>
        <end position="30"/>
    </location>
</feature>
<evidence type="ECO:0000256" key="3">
    <source>
        <dbReference type="ARBA" id="ARBA00023002"/>
    </source>
</evidence>
<dbReference type="GO" id="GO:0051536">
    <property type="term" value="F:iron-sulfur cluster binding"/>
    <property type="evidence" value="ECO:0007669"/>
    <property type="project" value="UniProtKB-KW"/>
</dbReference>
<keyword evidence="3" id="KW-0560">Oxidoreductase</keyword>
<dbReference type="PROSITE" id="PS00198">
    <property type="entry name" value="4FE4S_FER_1"/>
    <property type="match status" value="1"/>
</dbReference>
<sequence length="257" mass="27372">MSFAVDISLCRHCGCCASGCVCGLIRLPESGVPYIEPSRQDSCVHCGHCIAVCPEGAIRLDGMSAGQLEETGAPLSAAAAGRWLKARRAIRNFRPEAPDKALLRSALDVAAYAPTAHNAREVGYTILHGRPQVEALLQDTVELMEAHGLYAGHTRNVRNGNDTLFRGASCLILIHAPERILSETDCATAAAYLELILPSLGLGSCWAGMLLEACAHGSPAGLDLPEGHKLYAALMVGTPAVSYRRIPFRSAPVCLWK</sequence>
<dbReference type="RefSeq" id="WP_006007631.1">
    <property type="nucleotide sequence ID" value="NZ_DS996359.1"/>
</dbReference>
<dbReference type="OrthoDB" id="368873at2"/>
<evidence type="ECO:0000259" key="6">
    <source>
        <dbReference type="PROSITE" id="PS51379"/>
    </source>
</evidence>
<dbReference type="PANTHER" id="PTHR43673:SF10">
    <property type="entry name" value="NADH DEHYDROGENASE_NAD(P)H NITROREDUCTASE XCC3605-RELATED"/>
    <property type="match status" value="1"/>
</dbReference>
<organism evidence="7 8">
    <name type="scientific">Desulfovibrio piger ATCC 29098</name>
    <dbReference type="NCBI Taxonomy" id="411464"/>
    <lineage>
        <taxon>Bacteria</taxon>
        <taxon>Pseudomonadati</taxon>
        <taxon>Thermodesulfobacteriota</taxon>
        <taxon>Desulfovibrionia</taxon>
        <taxon>Desulfovibrionales</taxon>
        <taxon>Desulfovibrionaceae</taxon>
        <taxon>Desulfovibrio</taxon>
    </lineage>
</organism>
<name>B6WVS8_9BACT</name>
<dbReference type="CDD" id="cd02143">
    <property type="entry name" value="nitroreductase_FeS-like"/>
    <property type="match status" value="1"/>
</dbReference>
<evidence type="ECO:0000256" key="5">
    <source>
        <dbReference type="ARBA" id="ARBA00023014"/>
    </source>
</evidence>
<comment type="caution">
    <text evidence="7">The sequence shown here is derived from an EMBL/GenBank/DDBJ whole genome shotgun (WGS) entry which is preliminary data.</text>
</comment>
<evidence type="ECO:0000256" key="2">
    <source>
        <dbReference type="ARBA" id="ARBA00022723"/>
    </source>
</evidence>
<comment type="similarity">
    <text evidence="1">Belongs to the nitroreductase family.</text>
</comment>
<reference evidence="7 8" key="1">
    <citation type="submission" date="2008-10" db="EMBL/GenBank/DDBJ databases">
        <title>Draft genome sequence of Desulvovibrio piger (ATCC 29098).</title>
        <authorList>
            <person name="Sudarsanam P."/>
            <person name="Ley R."/>
            <person name="Guruge J."/>
            <person name="Turnbaugh P.J."/>
            <person name="Mahowald M."/>
            <person name="Liep D."/>
            <person name="Gordon J."/>
        </authorList>
    </citation>
    <scope>NUCLEOTIDE SEQUENCE [LARGE SCALE GENOMIC DNA]</scope>
    <source>
        <strain evidence="7 8">ATCC 29098</strain>
    </source>
</reference>
<dbReference type="Pfam" id="PF12837">
    <property type="entry name" value="Fer4_6"/>
    <property type="match status" value="1"/>
</dbReference>
<dbReference type="InterPro" id="IPR017900">
    <property type="entry name" value="4Fe4S_Fe_S_CS"/>
</dbReference>
<evidence type="ECO:0000313" key="7">
    <source>
        <dbReference type="EMBL" id="EEB32984.1"/>
    </source>
</evidence>
<evidence type="ECO:0000256" key="1">
    <source>
        <dbReference type="ARBA" id="ARBA00007118"/>
    </source>
</evidence>
<dbReference type="InterPro" id="IPR000415">
    <property type="entry name" value="Nitroreductase-like"/>
</dbReference>
<dbReference type="Gene3D" id="3.40.109.10">
    <property type="entry name" value="NADH Oxidase"/>
    <property type="match status" value="1"/>
</dbReference>
<dbReference type="GO" id="GO:0016491">
    <property type="term" value="F:oxidoreductase activity"/>
    <property type="evidence" value="ECO:0007669"/>
    <property type="project" value="UniProtKB-KW"/>
</dbReference>
<protein>
    <submittedName>
        <fullName evidence="7">4Fe-4S binding domain protein</fullName>
    </submittedName>
</protein>
<keyword evidence="2" id="KW-0479">Metal-binding</keyword>
<dbReference type="EMBL" id="ABXU01000065">
    <property type="protein sequence ID" value="EEB32984.1"/>
    <property type="molecule type" value="Genomic_DNA"/>
</dbReference>
<dbReference type="HOGENOM" id="CLU_070764_2_0_7"/>
<dbReference type="Pfam" id="PF00881">
    <property type="entry name" value="Nitroreductase"/>
    <property type="match status" value="1"/>
</dbReference>
<evidence type="ECO:0000256" key="4">
    <source>
        <dbReference type="ARBA" id="ARBA00023004"/>
    </source>
</evidence>
<dbReference type="PANTHER" id="PTHR43673">
    <property type="entry name" value="NAD(P)H NITROREDUCTASE YDGI-RELATED"/>
    <property type="match status" value="1"/>
</dbReference>
<dbReference type="SUPFAM" id="SSF54862">
    <property type="entry name" value="4Fe-4S ferredoxins"/>
    <property type="match status" value="1"/>
</dbReference>
<dbReference type="InterPro" id="IPR029479">
    <property type="entry name" value="Nitroreductase"/>
</dbReference>
<keyword evidence="4" id="KW-0408">Iron</keyword>
<dbReference type="Gene3D" id="3.30.70.20">
    <property type="match status" value="1"/>
</dbReference>
<dbReference type="InterPro" id="IPR017896">
    <property type="entry name" value="4Fe4S_Fe-S-bd"/>
</dbReference>